<dbReference type="AlphaFoldDB" id="A0A9C6T6U4"/>
<reference evidence="2 3" key="2">
    <citation type="submission" date="2025-04" db="UniProtKB">
        <authorList>
            <consortium name="RefSeq"/>
        </authorList>
    </citation>
    <scope>IDENTIFICATION</scope>
    <source>
        <tissue evidence="2 3">Whole plant</tissue>
    </source>
</reference>
<gene>
    <name evidence="2 3" type="primary">LOC127740700</name>
</gene>
<evidence type="ECO:0000313" key="1">
    <source>
        <dbReference type="Proteomes" id="UP000515211"/>
    </source>
</evidence>
<proteinExistence type="predicted"/>
<sequence length="160" mass="18411">MKKTMVTKKEKPHYNKTHNLRCQTKAIATVFKNLSLEKKDIVEEMGFGALAHVPEMNISHALLRELIACYDDYYGCLNTFHGKIYITPDKVAAALGINHGVDYGRLNEADKQIIDGFKCVMLASLIKSVLEMSIDGEENRQKFWRTFVVFVQKSSYYRQR</sequence>
<dbReference type="KEGG" id="adu:127740700"/>
<organism evidence="1 2">
    <name type="scientific">Arachis duranensis</name>
    <name type="common">Wild peanut</name>
    <dbReference type="NCBI Taxonomy" id="130453"/>
    <lineage>
        <taxon>Eukaryota</taxon>
        <taxon>Viridiplantae</taxon>
        <taxon>Streptophyta</taxon>
        <taxon>Embryophyta</taxon>
        <taxon>Tracheophyta</taxon>
        <taxon>Spermatophyta</taxon>
        <taxon>Magnoliopsida</taxon>
        <taxon>eudicotyledons</taxon>
        <taxon>Gunneridae</taxon>
        <taxon>Pentapetalae</taxon>
        <taxon>rosids</taxon>
        <taxon>fabids</taxon>
        <taxon>Fabales</taxon>
        <taxon>Fabaceae</taxon>
        <taxon>Papilionoideae</taxon>
        <taxon>50 kb inversion clade</taxon>
        <taxon>dalbergioids sensu lato</taxon>
        <taxon>Dalbergieae</taxon>
        <taxon>Pterocarpus clade</taxon>
        <taxon>Arachis</taxon>
    </lineage>
</organism>
<reference evidence="1" key="1">
    <citation type="journal article" date="2016" name="Nat. Genet.">
        <title>The genome sequences of Arachis duranensis and Arachis ipaensis, the diploid ancestors of cultivated peanut.</title>
        <authorList>
            <person name="Bertioli D.J."/>
            <person name="Cannon S.B."/>
            <person name="Froenicke L."/>
            <person name="Huang G."/>
            <person name="Farmer A.D."/>
            <person name="Cannon E.K."/>
            <person name="Liu X."/>
            <person name="Gao D."/>
            <person name="Clevenger J."/>
            <person name="Dash S."/>
            <person name="Ren L."/>
            <person name="Moretzsohn M.C."/>
            <person name="Shirasawa K."/>
            <person name="Huang W."/>
            <person name="Vidigal B."/>
            <person name="Abernathy B."/>
            <person name="Chu Y."/>
            <person name="Niederhuth C.E."/>
            <person name="Umale P."/>
            <person name="Araujo A.C."/>
            <person name="Kozik A."/>
            <person name="Kim K.D."/>
            <person name="Burow M.D."/>
            <person name="Varshney R.K."/>
            <person name="Wang X."/>
            <person name="Zhang X."/>
            <person name="Barkley N."/>
            <person name="Guimaraes P.M."/>
            <person name="Isobe S."/>
            <person name="Guo B."/>
            <person name="Liao B."/>
            <person name="Stalker H.T."/>
            <person name="Schmitz R.J."/>
            <person name="Scheffler B.E."/>
            <person name="Leal-Bertioli S.C."/>
            <person name="Xun X."/>
            <person name="Jackson S.A."/>
            <person name="Michelmore R."/>
            <person name="Ozias-Akins P."/>
        </authorList>
    </citation>
    <scope>NUCLEOTIDE SEQUENCE [LARGE SCALE GENOMIC DNA]</scope>
    <source>
        <strain evidence="1">cv. V14167</strain>
    </source>
</reference>
<protein>
    <submittedName>
        <fullName evidence="2 3">Uncharacterized protein LOC127740700</fullName>
    </submittedName>
</protein>
<dbReference type="Proteomes" id="UP000515211">
    <property type="component" value="Chromosome 7"/>
</dbReference>
<dbReference type="GeneID" id="127740700"/>
<evidence type="ECO:0000313" key="2">
    <source>
        <dbReference type="RefSeq" id="XP_052108205.1"/>
    </source>
</evidence>
<dbReference type="RefSeq" id="XP_052108207.1">
    <property type="nucleotide sequence ID" value="XM_052252247.1"/>
</dbReference>
<name>A0A9C6T6U4_ARADU</name>
<dbReference type="RefSeq" id="XP_052108205.1">
    <property type="nucleotide sequence ID" value="XM_052252245.1"/>
</dbReference>
<accession>A0A9C6T6U4</accession>
<keyword evidence="1" id="KW-1185">Reference proteome</keyword>
<evidence type="ECO:0000313" key="3">
    <source>
        <dbReference type="RefSeq" id="XP_052108207.1"/>
    </source>
</evidence>